<reference evidence="1 2" key="1">
    <citation type="submission" date="2015-05" db="EMBL/GenBank/DDBJ databases">
        <title>Draft genome of Burkholderia cepacia LK29.</title>
        <authorList>
            <person name="Chan X.Y."/>
        </authorList>
    </citation>
    <scope>NUCLEOTIDE SEQUENCE [LARGE SCALE GENOMIC DNA]</scope>
    <source>
        <strain evidence="1 2">LK29</strain>
    </source>
</reference>
<dbReference type="EMBL" id="LDWR01000048">
    <property type="protein sequence ID" value="KML50008.1"/>
    <property type="molecule type" value="Genomic_DNA"/>
</dbReference>
<sequence length="159" mass="17317">MSSGMRRVVGRVAAAGIAITGGLSGMQAHAESDGPYRVIGYNFTDRSIYSFTIDGFGAGGSATHKRGGGGKSVCCMDVPRGQKTWHIKIKYELTQDQYKKNLPFDVYETDIPVPALPDKSQGYIEFHFLPDRKIEAKWVGYPTVPHNPNTTSNASSTTN</sequence>
<dbReference type="Proteomes" id="UP000036338">
    <property type="component" value="Unassembled WGS sequence"/>
</dbReference>
<gene>
    <name evidence="1" type="ORF">VL15_27260</name>
</gene>
<dbReference type="InterPro" id="IPR021733">
    <property type="entry name" value="DUF3304"/>
</dbReference>
<protein>
    <recommendedName>
        <fullName evidence="3">DUF3304 domain-containing protein</fullName>
    </recommendedName>
</protein>
<evidence type="ECO:0000313" key="1">
    <source>
        <dbReference type="EMBL" id="KML50008.1"/>
    </source>
</evidence>
<name>A0A0J5WJ71_BURCE</name>
<comment type="caution">
    <text evidence="1">The sequence shown here is derived from an EMBL/GenBank/DDBJ whole genome shotgun (WGS) entry which is preliminary data.</text>
</comment>
<organism evidence="1 2">
    <name type="scientific">Burkholderia cepacia</name>
    <name type="common">Pseudomonas cepacia</name>
    <dbReference type="NCBI Taxonomy" id="292"/>
    <lineage>
        <taxon>Bacteria</taxon>
        <taxon>Pseudomonadati</taxon>
        <taxon>Pseudomonadota</taxon>
        <taxon>Betaproteobacteria</taxon>
        <taxon>Burkholderiales</taxon>
        <taxon>Burkholderiaceae</taxon>
        <taxon>Burkholderia</taxon>
        <taxon>Burkholderia cepacia complex</taxon>
    </lineage>
</organism>
<evidence type="ECO:0000313" key="2">
    <source>
        <dbReference type="Proteomes" id="UP000036338"/>
    </source>
</evidence>
<proteinExistence type="predicted"/>
<evidence type="ECO:0008006" key="3">
    <source>
        <dbReference type="Google" id="ProtNLM"/>
    </source>
</evidence>
<accession>A0A0J5WJ71</accession>
<dbReference type="PATRIC" id="fig|292.27.peg.5846"/>
<dbReference type="AlphaFoldDB" id="A0A0J5WJ71"/>
<dbReference type="Pfam" id="PF11745">
    <property type="entry name" value="DUF3304"/>
    <property type="match status" value="1"/>
</dbReference>